<keyword evidence="6" id="KW-1185">Reference proteome</keyword>
<protein>
    <submittedName>
        <fullName evidence="5">N-acetylmuramoyl-L-alanine amidase</fullName>
    </submittedName>
</protein>
<dbReference type="SMART" id="SM00646">
    <property type="entry name" value="Ami_3"/>
    <property type="match status" value="1"/>
</dbReference>
<dbReference type="InterPro" id="IPR021731">
    <property type="entry name" value="AMIN_dom"/>
</dbReference>
<comment type="caution">
    <text evidence="5">The sequence shown here is derived from an EMBL/GenBank/DDBJ whole genome shotgun (WGS) entry which is preliminary data.</text>
</comment>
<dbReference type="SUPFAM" id="SSF53187">
    <property type="entry name" value="Zn-dependent exopeptidases"/>
    <property type="match status" value="1"/>
</dbReference>
<reference evidence="5 6" key="1">
    <citation type="journal article" date="2022" name="Front. Microbiol.">
        <title>High genomic differentiation and limited gene flow indicate recent cryptic speciation within the genus Laspinema (cyanobacteria).</title>
        <authorList>
            <person name="Stanojkovic A."/>
            <person name="Skoupy S."/>
            <person name="Skaloud P."/>
            <person name="Dvorak P."/>
        </authorList>
    </citation>
    <scope>NUCLEOTIDE SEQUENCE [LARGE SCALE GENOMIC DNA]</scope>
    <source>
        <strain evidence="5 6">D2a</strain>
    </source>
</reference>
<gene>
    <name evidence="5" type="ORF">NG799_00660</name>
</gene>
<dbReference type="EMBL" id="JAMXFF010000001">
    <property type="protein sequence ID" value="MCT7964839.1"/>
    <property type="molecule type" value="Genomic_DNA"/>
</dbReference>
<sequence length="618" mass="68207">MTQQLDLIPSPNRPSKTGKLRFLLVVLAIAASIFAASPAVAARLDSWRFERDRNQLNFRTTGNVQPKAQLLSNPTRLIIDLPGTRLGRTTVRERVGGTIREIRIGQFERQTSRIVVELAEGYTLNPDQIQFRGSSPSQWTVQLPTPQREVAISPTQTPVPPPPAVTVNSTLLQGIEVLDEGFILRTSGPTPEIDLRWSTDRTWVTLDLPEVKLSPEITERIMTVDRLGVNRLEAIQISDSPLLSRVLLNLNDTRRNWQAQVTDLGEVVIWPEGETPPSSSSLPSLATIQSVELSNDGTSVVVNSDRPVGYKTEWDIETLAYKITLFSSQLAEAPRELRTPSQSSLLWVRTIEEDPETVVVLVQPAAGIRVGEISQPTGKQLQVRLQPESIPEAPVQTPPVVAVGERSLPIAVPPPTTSTPAPPTPTPAPSTPRVPTTSRRVVVIDAGHGGRDPGAVGIGGLREKEVVLDISRQVSEILERNGVTVVMTRQDDRTLDLAPRTQLANRVNANLFVSIHANAINMSRPDVNGLETYYFSSGQRLAQSIHRSMLRSFSNMRDRGVRRARFYVLRHTNMPAVLVETGFVTGRDDARMLANPTERTRMAEAIAQGILQYIREGR</sequence>
<dbReference type="Proteomes" id="UP001525890">
    <property type="component" value="Unassembled WGS sequence"/>
</dbReference>
<proteinExistence type="predicted"/>
<dbReference type="Gene3D" id="2.60.40.3500">
    <property type="match status" value="1"/>
</dbReference>
<dbReference type="Pfam" id="PF11741">
    <property type="entry name" value="AMIN"/>
    <property type="match status" value="1"/>
</dbReference>
<dbReference type="Gene3D" id="3.40.630.40">
    <property type="entry name" value="Zn-dependent exopeptidases"/>
    <property type="match status" value="1"/>
</dbReference>
<dbReference type="PANTHER" id="PTHR30404">
    <property type="entry name" value="N-ACETYLMURAMOYL-L-ALANINE AMIDASE"/>
    <property type="match status" value="1"/>
</dbReference>
<keyword evidence="1" id="KW-0378">Hydrolase</keyword>
<evidence type="ECO:0000313" key="6">
    <source>
        <dbReference type="Proteomes" id="UP001525890"/>
    </source>
</evidence>
<name>A0ABT2MJC6_9CYAN</name>
<evidence type="ECO:0000256" key="1">
    <source>
        <dbReference type="ARBA" id="ARBA00022801"/>
    </source>
</evidence>
<feature type="chain" id="PRO_5045720998" evidence="3">
    <location>
        <begin position="42"/>
        <end position="618"/>
    </location>
</feature>
<evidence type="ECO:0000259" key="4">
    <source>
        <dbReference type="SMART" id="SM00646"/>
    </source>
</evidence>
<dbReference type="CDD" id="cd02696">
    <property type="entry name" value="MurNAc-LAA"/>
    <property type="match status" value="1"/>
</dbReference>
<organism evidence="5 6">
    <name type="scientific">Laspinema palackyanum D2a</name>
    <dbReference type="NCBI Taxonomy" id="2953684"/>
    <lineage>
        <taxon>Bacteria</taxon>
        <taxon>Bacillati</taxon>
        <taxon>Cyanobacteriota</taxon>
        <taxon>Cyanophyceae</taxon>
        <taxon>Oscillatoriophycideae</taxon>
        <taxon>Oscillatoriales</taxon>
        <taxon>Laspinemataceae</taxon>
        <taxon>Laspinema</taxon>
        <taxon>Laspinema palackyanum</taxon>
    </lineage>
</organism>
<feature type="domain" description="MurNAc-LAA" evidence="4">
    <location>
        <begin position="501"/>
        <end position="611"/>
    </location>
</feature>
<feature type="signal peptide" evidence="3">
    <location>
        <begin position="1"/>
        <end position="41"/>
    </location>
</feature>
<dbReference type="InterPro" id="IPR002508">
    <property type="entry name" value="MurNAc-LAA_cat"/>
</dbReference>
<feature type="compositionally biased region" description="Pro residues" evidence="2">
    <location>
        <begin position="411"/>
        <end position="432"/>
    </location>
</feature>
<evidence type="ECO:0000313" key="5">
    <source>
        <dbReference type="EMBL" id="MCT7964839.1"/>
    </source>
</evidence>
<evidence type="ECO:0000256" key="2">
    <source>
        <dbReference type="SAM" id="MobiDB-lite"/>
    </source>
</evidence>
<evidence type="ECO:0000256" key="3">
    <source>
        <dbReference type="SAM" id="SignalP"/>
    </source>
</evidence>
<keyword evidence="3" id="KW-0732">Signal</keyword>
<dbReference type="InterPro" id="IPR050695">
    <property type="entry name" value="N-acetylmuramoyl_amidase_3"/>
</dbReference>
<dbReference type="PANTHER" id="PTHR30404:SF0">
    <property type="entry name" value="N-ACETYLMURAMOYL-L-ALANINE AMIDASE AMIC"/>
    <property type="match status" value="1"/>
</dbReference>
<dbReference type="RefSeq" id="WP_368004597.1">
    <property type="nucleotide sequence ID" value="NZ_JAMXFF010000001.1"/>
</dbReference>
<accession>A0ABT2MJC6</accession>
<dbReference type="Pfam" id="PF01520">
    <property type="entry name" value="Amidase_3"/>
    <property type="match status" value="1"/>
</dbReference>
<feature type="region of interest" description="Disordered" evidence="2">
    <location>
        <begin position="411"/>
        <end position="435"/>
    </location>
</feature>